<accession>A0A0W0FB60</accession>
<dbReference type="Proteomes" id="UP000054988">
    <property type="component" value="Unassembled WGS sequence"/>
</dbReference>
<evidence type="ECO:0000256" key="1">
    <source>
        <dbReference type="SAM" id="MobiDB-lite"/>
    </source>
</evidence>
<gene>
    <name evidence="2" type="ORF">WG66_13938</name>
</gene>
<proteinExistence type="predicted"/>
<dbReference type="EMBL" id="LATX01002172">
    <property type="protein sequence ID" value="KTB33489.1"/>
    <property type="molecule type" value="Genomic_DNA"/>
</dbReference>
<evidence type="ECO:0000313" key="2">
    <source>
        <dbReference type="EMBL" id="KTB33489.1"/>
    </source>
</evidence>
<organism evidence="2 3">
    <name type="scientific">Moniliophthora roreri</name>
    <name type="common">Frosty pod rot fungus</name>
    <name type="synonym">Monilia roreri</name>
    <dbReference type="NCBI Taxonomy" id="221103"/>
    <lineage>
        <taxon>Eukaryota</taxon>
        <taxon>Fungi</taxon>
        <taxon>Dikarya</taxon>
        <taxon>Basidiomycota</taxon>
        <taxon>Agaricomycotina</taxon>
        <taxon>Agaricomycetes</taxon>
        <taxon>Agaricomycetidae</taxon>
        <taxon>Agaricales</taxon>
        <taxon>Marasmiineae</taxon>
        <taxon>Marasmiaceae</taxon>
        <taxon>Moniliophthora</taxon>
    </lineage>
</organism>
<feature type="region of interest" description="Disordered" evidence="1">
    <location>
        <begin position="24"/>
        <end position="45"/>
    </location>
</feature>
<evidence type="ECO:0000313" key="3">
    <source>
        <dbReference type="Proteomes" id="UP000054988"/>
    </source>
</evidence>
<name>A0A0W0FB60_MONRR</name>
<comment type="caution">
    <text evidence="2">The sequence shown here is derived from an EMBL/GenBank/DDBJ whole genome shotgun (WGS) entry which is preliminary data.</text>
</comment>
<protein>
    <submittedName>
        <fullName evidence="2">Uncharacterized protein</fullName>
    </submittedName>
</protein>
<sequence length="45" mass="5027">MLKEGIFGCHRVWPLGYPTISAQMGPDGQMSPSIPHSLFQHLHSH</sequence>
<reference evidence="2 3" key="1">
    <citation type="submission" date="2015-12" db="EMBL/GenBank/DDBJ databases">
        <title>Draft genome sequence of Moniliophthora roreri, the causal agent of frosty pod rot of cacao.</title>
        <authorList>
            <person name="Aime M.C."/>
            <person name="Diaz-Valderrama J.R."/>
            <person name="Kijpornyongpan T."/>
            <person name="Phillips-Mora W."/>
        </authorList>
    </citation>
    <scope>NUCLEOTIDE SEQUENCE [LARGE SCALE GENOMIC DNA]</scope>
    <source>
        <strain evidence="2 3">MCA 2952</strain>
    </source>
</reference>
<dbReference type="AlphaFoldDB" id="A0A0W0FB60"/>